<dbReference type="InterPro" id="IPR013783">
    <property type="entry name" value="Ig-like_fold"/>
</dbReference>
<comment type="caution">
    <text evidence="3">The sequence shown here is derived from an EMBL/GenBank/DDBJ whole genome shotgun (WGS) entry which is preliminary data.</text>
</comment>
<sequence length="681" mass="72065">MIKKPLLKIGGLMLLIAVMSSCKKDAQPVAPTNPTSTEPKTSFSGVVDGRTLSLNESSMSSTYYSTDGDATKALLTTNTLSSAGDQLVFFIADVKAGTQTITKKLGTSSNPGVPGLRVNGTGTVSTTTQTYVKYRTTGKNTFYAISGAIDISITGNDITVKWDIKFLNSISGEFSSKGTYTVLNYTATVKAKSDIVDPTPVTVKPTIENMTPLSGAEGDTVTLTGVNYSATIADNILKFNGTDAKIISANTTKIKAIVPKQGVTGAVTLRVKNSDILTGPTFTYILPAKITSFAPAVTKIGDTVVIKGSNFSTTKADNVVKIKNVAATVIAASATQISAVVPTGAATGRITVTIGGHTATSTSDIVIGNGVAWQDLGFTATISNYNQAATLGTKTIFAGGLKSNYIYLTTNGTTFTNVYNALPFNKTLLEIKLVAANDSAFYVTTNYGIAKSKDGSTWTKLTPNANSPDIGFTGIVAMGNTVNVINSNVLYTSTNGGTTWTTAVIAQLAGLDYITSDAAAKYWYAIDANGNLPNSNAKPFYRSTDKGKTWTATKAAAGYYLYGFGQQEFMKAHNNAVFVLYTPPSTSPSVADQRLYKSTNQGDAWTKVTDETVYTVKINGDEVMYGGLTFNLSKDGGSNFTKYLVPSGYTIYGAEKSNGYYYIFCTNNTTSAHKIFRAVIQ</sequence>
<dbReference type="RefSeq" id="WP_345102027.1">
    <property type="nucleotide sequence ID" value="NZ_BAABCV010000004.1"/>
</dbReference>
<feature type="domain" description="IPT/TIG" evidence="2">
    <location>
        <begin position="205"/>
        <end position="284"/>
    </location>
</feature>
<evidence type="ECO:0000259" key="2">
    <source>
        <dbReference type="Pfam" id="PF01833"/>
    </source>
</evidence>
<keyword evidence="1" id="KW-0732">Signal</keyword>
<dbReference type="InterPro" id="IPR014756">
    <property type="entry name" value="Ig_E-set"/>
</dbReference>
<gene>
    <name evidence="3" type="ORF">GCM10022392_13110</name>
</gene>
<feature type="signal peptide" evidence="1">
    <location>
        <begin position="1"/>
        <end position="26"/>
    </location>
</feature>
<dbReference type="InterPro" id="IPR015943">
    <property type="entry name" value="WD40/YVTN_repeat-like_dom_sf"/>
</dbReference>
<dbReference type="SUPFAM" id="SSF81296">
    <property type="entry name" value="E set domains"/>
    <property type="match status" value="2"/>
</dbReference>
<evidence type="ECO:0000313" key="4">
    <source>
        <dbReference type="Proteomes" id="UP001500841"/>
    </source>
</evidence>
<evidence type="ECO:0000313" key="3">
    <source>
        <dbReference type="EMBL" id="GAA4092319.1"/>
    </source>
</evidence>
<dbReference type="InterPro" id="IPR036278">
    <property type="entry name" value="Sialidase_sf"/>
</dbReference>
<dbReference type="PROSITE" id="PS51257">
    <property type="entry name" value="PROKAR_LIPOPROTEIN"/>
    <property type="match status" value="1"/>
</dbReference>
<dbReference type="Pfam" id="PF01833">
    <property type="entry name" value="TIG"/>
    <property type="match status" value="2"/>
</dbReference>
<accession>A0ABP7WPK9</accession>
<protein>
    <recommendedName>
        <fullName evidence="2">IPT/TIG domain-containing protein</fullName>
    </recommendedName>
</protein>
<dbReference type="CDD" id="cd00603">
    <property type="entry name" value="IPT_PCSR"/>
    <property type="match status" value="1"/>
</dbReference>
<dbReference type="Gene3D" id="2.130.10.10">
    <property type="entry name" value="YVTN repeat-like/Quinoprotein amine dehydrogenase"/>
    <property type="match status" value="2"/>
</dbReference>
<proteinExistence type="predicted"/>
<feature type="domain" description="IPT/TIG" evidence="2">
    <location>
        <begin position="289"/>
        <end position="362"/>
    </location>
</feature>
<dbReference type="Proteomes" id="UP001500841">
    <property type="component" value="Unassembled WGS sequence"/>
</dbReference>
<evidence type="ECO:0000256" key="1">
    <source>
        <dbReference type="SAM" id="SignalP"/>
    </source>
</evidence>
<feature type="chain" id="PRO_5046965573" description="IPT/TIG domain-containing protein" evidence="1">
    <location>
        <begin position="27"/>
        <end position="681"/>
    </location>
</feature>
<dbReference type="InterPro" id="IPR002909">
    <property type="entry name" value="IPT_dom"/>
</dbReference>
<reference evidence="4" key="1">
    <citation type="journal article" date="2019" name="Int. J. Syst. Evol. Microbiol.">
        <title>The Global Catalogue of Microorganisms (GCM) 10K type strain sequencing project: providing services to taxonomists for standard genome sequencing and annotation.</title>
        <authorList>
            <consortium name="The Broad Institute Genomics Platform"/>
            <consortium name="The Broad Institute Genome Sequencing Center for Infectious Disease"/>
            <person name="Wu L."/>
            <person name="Ma J."/>
        </authorList>
    </citation>
    <scope>NUCLEOTIDE SEQUENCE [LARGE SCALE GENOMIC DNA]</scope>
    <source>
        <strain evidence="4">JCM 17085</strain>
    </source>
</reference>
<dbReference type="EMBL" id="BAABCV010000004">
    <property type="protein sequence ID" value="GAA4092319.1"/>
    <property type="molecule type" value="Genomic_DNA"/>
</dbReference>
<dbReference type="Gene3D" id="2.60.40.10">
    <property type="entry name" value="Immunoglobulins"/>
    <property type="match status" value="2"/>
</dbReference>
<dbReference type="SUPFAM" id="SSF50939">
    <property type="entry name" value="Sialidases"/>
    <property type="match status" value="1"/>
</dbReference>
<organism evidence="3 4">
    <name type="scientific">Mucilaginibacter panaciglaebae</name>
    <dbReference type="NCBI Taxonomy" id="502331"/>
    <lineage>
        <taxon>Bacteria</taxon>
        <taxon>Pseudomonadati</taxon>
        <taxon>Bacteroidota</taxon>
        <taxon>Sphingobacteriia</taxon>
        <taxon>Sphingobacteriales</taxon>
        <taxon>Sphingobacteriaceae</taxon>
        <taxon>Mucilaginibacter</taxon>
    </lineage>
</organism>
<name>A0ABP7WPK9_9SPHI</name>
<keyword evidence="4" id="KW-1185">Reference proteome</keyword>